<organism evidence="10 11">
    <name type="scientific">Opisthocomus hoazin</name>
    <name type="common">Hoatzin</name>
    <name type="synonym">Phasianus hoazin</name>
    <dbReference type="NCBI Taxonomy" id="30419"/>
    <lineage>
        <taxon>Eukaryota</taxon>
        <taxon>Metazoa</taxon>
        <taxon>Chordata</taxon>
        <taxon>Craniata</taxon>
        <taxon>Vertebrata</taxon>
        <taxon>Euteleostomi</taxon>
        <taxon>Archelosauria</taxon>
        <taxon>Archosauria</taxon>
        <taxon>Dinosauria</taxon>
        <taxon>Saurischia</taxon>
        <taxon>Theropoda</taxon>
        <taxon>Coelurosauria</taxon>
        <taxon>Aves</taxon>
        <taxon>Neognathae</taxon>
        <taxon>Neoaves</taxon>
        <taxon>Opisthocomiformes</taxon>
        <taxon>Opisthocomidae</taxon>
        <taxon>Opisthocomus</taxon>
    </lineage>
</organism>
<name>A0A091VA70_OPIHO</name>
<evidence type="ECO:0000256" key="5">
    <source>
        <dbReference type="ARBA" id="ARBA00023136"/>
    </source>
</evidence>
<evidence type="ECO:0000256" key="2">
    <source>
        <dbReference type="ARBA" id="ARBA00022692"/>
    </source>
</evidence>
<dbReference type="PANTHER" id="PTHR11334">
    <property type="entry name" value="MAS-RELATED G-PROTEIN COUPLED RECEPTOR"/>
    <property type="match status" value="1"/>
</dbReference>
<keyword evidence="3 8" id="KW-1133">Transmembrane helix</keyword>
<feature type="domain" description="G-protein coupled receptors family 1 profile" evidence="9">
    <location>
        <begin position="1"/>
        <end position="149"/>
    </location>
</feature>
<dbReference type="PROSITE" id="PS50262">
    <property type="entry name" value="G_PROTEIN_RECEP_F1_2"/>
    <property type="match status" value="1"/>
</dbReference>
<sequence length="174" mass="19647">LLTAISIERCVSVLCSSIHRPRHLSAVVCALLWALSVAVIAAVTSLCLSHEHWHCQVALISMYVLNFIVFAPPMVISNVILVIKVLCGSQRRQPGRLYIVIFLTVLFFLIFGVPLSVWNFLQQFGYMLMSSQVVFLLACINSSINPFVYFLVGSCRRQCSLVSFQVAFWRVFEE</sequence>
<evidence type="ECO:0000256" key="6">
    <source>
        <dbReference type="ARBA" id="ARBA00023170"/>
    </source>
</evidence>
<comment type="subcellular location">
    <subcellularLocation>
        <location evidence="1">Membrane</location>
        <topology evidence="1">Multi-pass membrane protein</topology>
    </subcellularLocation>
</comment>
<evidence type="ECO:0000256" key="4">
    <source>
        <dbReference type="ARBA" id="ARBA00023040"/>
    </source>
</evidence>
<keyword evidence="4" id="KW-0297">G-protein coupled receptor</keyword>
<dbReference type="EMBL" id="KK733848">
    <property type="protein sequence ID" value="KFR00232.1"/>
    <property type="molecule type" value="Genomic_DNA"/>
</dbReference>
<evidence type="ECO:0000256" key="1">
    <source>
        <dbReference type="ARBA" id="ARBA00004141"/>
    </source>
</evidence>
<feature type="non-terminal residue" evidence="10">
    <location>
        <position position="1"/>
    </location>
</feature>
<reference evidence="10 11" key="1">
    <citation type="submission" date="2014-04" db="EMBL/GenBank/DDBJ databases">
        <title>Genome evolution of avian class.</title>
        <authorList>
            <person name="Zhang G."/>
            <person name="Li C."/>
        </authorList>
    </citation>
    <scope>NUCLEOTIDE SEQUENCE [LARGE SCALE GENOMIC DNA]</scope>
    <source>
        <strain evidence="10">BGI_N306</strain>
    </source>
</reference>
<feature type="non-terminal residue" evidence="10">
    <location>
        <position position="174"/>
    </location>
</feature>
<dbReference type="PANTHER" id="PTHR11334:SF68">
    <property type="entry name" value="G-PROTEIN COUPLED RECEPTORS FAMILY 1 PROFILE DOMAIN-CONTAINING PROTEIN-RELATED"/>
    <property type="match status" value="1"/>
</dbReference>
<evidence type="ECO:0000256" key="7">
    <source>
        <dbReference type="ARBA" id="ARBA00023224"/>
    </source>
</evidence>
<feature type="transmembrane region" description="Helical" evidence="8">
    <location>
        <begin position="24"/>
        <end position="43"/>
    </location>
</feature>
<evidence type="ECO:0000256" key="8">
    <source>
        <dbReference type="SAM" id="Phobius"/>
    </source>
</evidence>
<dbReference type="SUPFAM" id="SSF81321">
    <property type="entry name" value="Family A G protein-coupled receptor-like"/>
    <property type="match status" value="1"/>
</dbReference>
<evidence type="ECO:0000313" key="10">
    <source>
        <dbReference type="EMBL" id="KFR00232.1"/>
    </source>
</evidence>
<proteinExistence type="predicted"/>
<dbReference type="AlphaFoldDB" id="A0A091VA70"/>
<evidence type="ECO:0000313" key="11">
    <source>
        <dbReference type="Proteomes" id="UP000053605"/>
    </source>
</evidence>
<dbReference type="InterPro" id="IPR026234">
    <property type="entry name" value="MRGPCRFAMILY"/>
</dbReference>
<gene>
    <name evidence="10" type="ORF">N306_02375</name>
</gene>
<dbReference type="GO" id="GO:0005886">
    <property type="term" value="C:plasma membrane"/>
    <property type="evidence" value="ECO:0007669"/>
    <property type="project" value="TreeGrafter"/>
</dbReference>
<dbReference type="PhylomeDB" id="A0A091VA70"/>
<evidence type="ECO:0000256" key="3">
    <source>
        <dbReference type="ARBA" id="ARBA00022989"/>
    </source>
</evidence>
<dbReference type="Gene3D" id="1.20.1070.10">
    <property type="entry name" value="Rhodopsin 7-helix transmembrane proteins"/>
    <property type="match status" value="1"/>
</dbReference>
<keyword evidence="6 10" id="KW-0675">Receptor</keyword>
<keyword evidence="7" id="KW-0807">Transducer</keyword>
<keyword evidence="11" id="KW-1185">Reference proteome</keyword>
<keyword evidence="5 8" id="KW-0472">Membrane</keyword>
<feature type="transmembrane region" description="Helical" evidence="8">
    <location>
        <begin position="133"/>
        <end position="152"/>
    </location>
</feature>
<dbReference type="Proteomes" id="UP000053605">
    <property type="component" value="Unassembled WGS sequence"/>
</dbReference>
<dbReference type="InterPro" id="IPR017452">
    <property type="entry name" value="GPCR_Rhodpsn_7TM"/>
</dbReference>
<dbReference type="GO" id="GO:0004930">
    <property type="term" value="F:G protein-coupled receptor activity"/>
    <property type="evidence" value="ECO:0007669"/>
    <property type="project" value="UniProtKB-KW"/>
</dbReference>
<keyword evidence="2 8" id="KW-0812">Transmembrane</keyword>
<feature type="transmembrane region" description="Helical" evidence="8">
    <location>
        <begin position="63"/>
        <end position="86"/>
    </location>
</feature>
<evidence type="ECO:0000259" key="9">
    <source>
        <dbReference type="PROSITE" id="PS50262"/>
    </source>
</evidence>
<feature type="transmembrane region" description="Helical" evidence="8">
    <location>
        <begin position="98"/>
        <end position="121"/>
    </location>
</feature>
<accession>A0A091VA70</accession>
<protein>
    <submittedName>
        <fullName evidence="10">Mas-related G-protein coupled receptor member H</fullName>
    </submittedName>
</protein>